<keyword evidence="3 6" id="KW-1133">Transmembrane helix</keyword>
<dbReference type="Gene3D" id="2.10.109.10">
    <property type="entry name" value="Umud Fragment, subunit A"/>
    <property type="match status" value="1"/>
</dbReference>
<comment type="caution">
    <text evidence="8">The sequence shown here is derived from an EMBL/GenBank/DDBJ whole genome shotgun (WGS) entry which is preliminary data.</text>
</comment>
<evidence type="ECO:0000313" key="9">
    <source>
        <dbReference type="Proteomes" id="UP001192346"/>
    </source>
</evidence>
<protein>
    <recommendedName>
        <fullName evidence="5">Signal peptidase I</fullName>
        <ecNumber evidence="5">3.4.21.89</ecNumber>
    </recommendedName>
</protein>
<dbReference type="SUPFAM" id="SSF51306">
    <property type="entry name" value="LexA/Signal peptidase"/>
    <property type="match status" value="1"/>
</dbReference>
<evidence type="ECO:0000256" key="3">
    <source>
        <dbReference type="ARBA" id="ARBA00022989"/>
    </source>
</evidence>
<dbReference type="EC" id="3.4.21.89" evidence="5"/>
<evidence type="ECO:0000259" key="7">
    <source>
        <dbReference type="Pfam" id="PF10502"/>
    </source>
</evidence>
<evidence type="ECO:0000256" key="6">
    <source>
        <dbReference type="SAM" id="Phobius"/>
    </source>
</evidence>
<dbReference type="GO" id="GO:0009003">
    <property type="term" value="F:signal peptidase activity"/>
    <property type="evidence" value="ECO:0007669"/>
    <property type="project" value="UniProtKB-EC"/>
</dbReference>
<evidence type="ECO:0000256" key="2">
    <source>
        <dbReference type="ARBA" id="ARBA00022692"/>
    </source>
</evidence>
<dbReference type="InterPro" id="IPR036286">
    <property type="entry name" value="LexA/Signal_pep-like_sf"/>
</dbReference>
<dbReference type="NCBIfam" id="TIGR02228">
    <property type="entry name" value="sigpep_I_arch"/>
    <property type="match status" value="1"/>
</dbReference>
<evidence type="ECO:0000256" key="5">
    <source>
        <dbReference type="NCBIfam" id="TIGR02228"/>
    </source>
</evidence>
<organism evidence="8 9">
    <name type="scientific">Texas Phoenix palm phytoplasma</name>
    <dbReference type="NCBI Taxonomy" id="176709"/>
    <lineage>
        <taxon>Bacteria</taxon>
        <taxon>Bacillati</taxon>
        <taxon>Mycoplasmatota</taxon>
        <taxon>Mollicutes</taxon>
        <taxon>Acholeplasmatales</taxon>
        <taxon>Acholeplasmataceae</taxon>
        <taxon>Candidatus Phytoplasma</taxon>
        <taxon>16SrIV (Coconut lethal yellows group)</taxon>
    </lineage>
</organism>
<gene>
    <name evidence="8" type="ORF">FEF22_001400</name>
</gene>
<dbReference type="InterPro" id="IPR019533">
    <property type="entry name" value="Peptidase_S26"/>
</dbReference>
<keyword evidence="8" id="KW-0378">Hydrolase</keyword>
<feature type="transmembrane region" description="Helical" evidence="6">
    <location>
        <begin position="23"/>
        <end position="45"/>
    </location>
</feature>
<keyword evidence="4 6" id="KW-0472">Membrane</keyword>
<accession>A0ABS5BIL8</accession>
<comment type="subcellular location">
    <subcellularLocation>
        <location evidence="1">Membrane</location>
    </subcellularLocation>
</comment>
<keyword evidence="2 6" id="KW-0812">Transmembrane</keyword>
<keyword evidence="9" id="KW-1185">Reference proteome</keyword>
<dbReference type="CDD" id="cd06530">
    <property type="entry name" value="S26_SPase_I"/>
    <property type="match status" value="1"/>
</dbReference>
<feature type="transmembrane region" description="Helical" evidence="6">
    <location>
        <begin position="165"/>
        <end position="183"/>
    </location>
</feature>
<evidence type="ECO:0000256" key="1">
    <source>
        <dbReference type="ARBA" id="ARBA00004370"/>
    </source>
</evidence>
<sequence length="184" mass="21888">MLNVLKLMKKIIKTKLIYFLKKIFIIIANILFFYLFLINFCNLFFSHEITMKFLFFNFYRVNSGSMEPLIKVNDLVLVRKISNKEFNNLKASSEDGDIIVFKVKENGFSSSDKNNEMNIIHRVIDKNLKEKFVQTKGDANTNIHDWEKKIFYNQVIGKHILNFPFYKIFSLLIFVLFLLIFVFV</sequence>
<dbReference type="Pfam" id="PF10502">
    <property type="entry name" value="Peptidase_S26"/>
    <property type="match status" value="1"/>
</dbReference>
<dbReference type="Proteomes" id="UP001192346">
    <property type="component" value="Unassembled WGS sequence"/>
</dbReference>
<dbReference type="InterPro" id="IPR001733">
    <property type="entry name" value="Peptidase_S26B"/>
</dbReference>
<name>A0ABS5BIL8_9MOLU</name>
<proteinExistence type="predicted"/>
<feature type="domain" description="Peptidase S26" evidence="7">
    <location>
        <begin position="49"/>
        <end position="124"/>
    </location>
</feature>
<evidence type="ECO:0000313" key="8">
    <source>
        <dbReference type="EMBL" id="MBP3059440.1"/>
    </source>
</evidence>
<evidence type="ECO:0000256" key="4">
    <source>
        <dbReference type="ARBA" id="ARBA00023136"/>
    </source>
</evidence>
<dbReference type="EMBL" id="VBRA02000009">
    <property type="protein sequence ID" value="MBP3059440.1"/>
    <property type="molecule type" value="Genomic_DNA"/>
</dbReference>
<reference evidence="8" key="1">
    <citation type="submission" date="2019-10" db="EMBL/GenBank/DDBJ databases">
        <title>Whole Genome Sequencing and Characterization of Texas Phoenix Palm Decline Phytoplasma Belongs to Lethal Yellowing (16SrIV) Group.</title>
        <authorList>
            <person name="Bao M."/>
        </authorList>
    </citation>
    <scope>NUCLEOTIDE SEQUENCE [LARGE SCALE GENOMIC DNA]</scope>
    <source>
        <strain evidence="8">ACPD</strain>
    </source>
</reference>